<dbReference type="EMBL" id="PPSL01000014">
    <property type="protein sequence ID" value="PQJ08749.1"/>
    <property type="molecule type" value="Genomic_DNA"/>
</dbReference>
<keyword evidence="2" id="KW-1185">Reference proteome</keyword>
<protein>
    <recommendedName>
        <fullName evidence="3">DUF1320 domain-containing protein</fullName>
    </recommendedName>
</protein>
<evidence type="ECO:0000313" key="2">
    <source>
        <dbReference type="Proteomes" id="UP000239872"/>
    </source>
</evidence>
<evidence type="ECO:0008006" key="3">
    <source>
        <dbReference type="Google" id="ProtNLM"/>
    </source>
</evidence>
<comment type="caution">
    <text evidence="1">The sequence shown here is derived from an EMBL/GenBank/DDBJ whole genome shotgun (WGS) entry which is preliminary data.</text>
</comment>
<accession>A0A2S7SPD1</accession>
<reference evidence="1 2" key="1">
    <citation type="submission" date="2018-01" db="EMBL/GenBank/DDBJ databases">
        <title>A novel member of the phylum Bacteroidetes isolated from glacier ice.</title>
        <authorList>
            <person name="Liu Q."/>
            <person name="Xin Y.-H."/>
        </authorList>
    </citation>
    <scope>NUCLEOTIDE SEQUENCE [LARGE SCALE GENOMIC DNA]</scope>
    <source>
        <strain evidence="1 2">RB1R16</strain>
    </source>
</reference>
<organism evidence="1 2">
    <name type="scientific">Flavipsychrobacter stenotrophus</name>
    <dbReference type="NCBI Taxonomy" id="2077091"/>
    <lineage>
        <taxon>Bacteria</taxon>
        <taxon>Pseudomonadati</taxon>
        <taxon>Bacteroidota</taxon>
        <taxon>Chitinophagia</taxon>
        <taxon>Chitinophagales</taxon>
        <taxon>Chitinophagaceae</taxon>
        <taxon>Flavipsychrobacter</taxon>
    </lineage>
</organism>
<name>A0A2S7SPD1_9BACT</name>
<proteinExistence type="predicted"/>
<dbReference type="Proteomes" id="UP000239872">
    <property type="component" value="Unassembled WGS sequence"/>
</dbReference>
<sequence length="191" mass="21440">MSKPHWSKCPASSLHKQASRLRKQIPVSSAFISPEQNHYYLHLKPPTPMPLITPADLSTHIYTEIINEITRNDDSIASIAINAAIQEAKLYLSRYNLVQLFGTETTEPVINDTLLKSLVKDIAVWHLLKLSNTNIDQATHRLAYEDAIKTLKNIMSGAAVPDGWPFAEPATNEPDGDTISWTSNAKRKNYY</sequence>
<gene>
    <name evidence="1" type="ORF">CJD36_022570</name>
</gene>
<evidence type="ECO:0000313" key="1">
    <source>
        <dbReference type="EMBL" id="PQJ08749.1"/>
    </source>
</evidence>
<dbReference type="AlphaFoldDB" id="A0A2S7SPD1"/>